<dbReference type="Proteomes" id="UP000075902">
    <property type="component" value="Unassembled WGS sequence"/>
</dbReference>
<accession>A0A182UG20</accession>
<reference evidence="1" key="2">
    <citation type="submission" date="2020-05" db="UniProtKB">
        <authorList>
            <consortium name="EnsemblMetazoa"/>
        </authorList>
    </citation>
    <scope>IDENTIFICATION</scope>
    <source>
        <strain evidence="1">CM1001059</strain>
    </source>
</reference>
<dbReference type="AlphaFoldDB" id="A0A182UG20"/>
<dbReference type="EnsemblMetazoa" id="AMEC019746-RA">
    <property type="protein sequence ID" value="AMEC019746-PA"/>
    <property type="gene ID" value="AMEC019746"/>
</dbReference>
<evidence type="ECO:0000313" key="1">
    <source>
        <dbReference type="EnsemblMetazoa" id="AMEC019746-PA"/>
    </source>
</evidence>
<proteinExistence type="predicted"/>
<organism evidence="1 2">
    <name type="scientific">Anopheles melas</name>
    <dbReference type="NCBI Taxonomy" id="34690"/>
    <lineage>
        <taxon>Eukaryota</taxon>
        <taxon>Metazoa</taxon>
        <taxon>Ecdysozoa</taxon>
        <taxon>Arthropoda</taxon>
        <taxon>Hexapoda</taxon>
        <taxon>Insecta</taxon>
        <taxon>Pterygota</taxon>
        <taxon>Neoptera</taxon>
        <taxon>Endopterygota</taxon>
        <taxon>Diptera</taxon>
        <taxon>Nematocera</taxon>
        <taxon>Culicoidea</taxon>
        <taxon>Culicidae</taxon>
        <taxon>Anophelinae</taxon>
        <taxon>Anopheles</taxon>
    </lineage>
</organism>
<evidence type="ECO:0000313" key="2">
    <source>
        <dbReference type="Proteomes" id="UP000075902"/>
    </source>
</evidence>
<protein>
    <submittedName>
        <fullName evidence="1">Uncharacterized protein</fullName>
    </submittedName>
</protein>
<reference evidence="2" key="1">
    <citation type="submission" date="2014-01" db="EMBL/GenBank/DDBJ databases">
        <title>The Genome Sequence of Anopheles melas CM1001059_A (V2).</title>
        <authorList>
            <consortium name="The Broad Institute Genomics Platform"/>
            <person name="Neafsey D.E."/>
            <person name="Besansky N."/>
            <person name="Howell P."/>
            <person name="Walton C."/>
            <person name="Young S.K."/>
            <person name="Zeng Q."/>
            <person name="Gargeya S."/>
            <person name="Fitzgerald M."/>
            <person name="Haas B."/>
            <person name="Abouelleil A."/>
            <person name="Allen A.W."/>
            <person name="Alvarado L."/>
            <person name="Arachchi H.M."/>
            <person name="Berlin A.M."/>
            <person name="Chapman S.B."/>
            <person name="Gainer-Dewar J."/>
            <person name="Goldberg J."/>
            <person name="Griggs A."/>
            <person name="Gujja S."/>
            <person name="Hansen M."/>
            <person name="Howarth C."/>
            <person name="Imamovic A."/>
            <person name="Ireland A."/>
            <person name="Larimer J."/>
            <person name="McCowan C."/>
            <person name="Murphy C."/>
            <person name="Pearson M."/>
            <person name="Poon T.W."/>
            <person name="Priest M."/>
            <person name="Roberts A."/>
            <person name="Saif S."/>
            <person name="Shea T."/>
            <person name="Sisk P."/>
            <person name="Sykes S."/>
            <person name="Wortman J."/>
            <person name="Nusbaum C."/>
            <person name="Birren B."/>
        </authorList>
    </citation>
    <scope>NUCLEOTIDE SEQUENCE [LARGE SCALE GENOMIC DNA]</scope>
    <source>
        <strain evidence="2">CM1001059</strain>
    </source>
</reference>
<name>A0A182UG20_9DIPT</name>
<dbReference type="VEuPathDB" id="VectorBase:AMEC019746"/>
<sequence>MPLRKRRSRNLGDGWVGQRGSKLSYWGHSLYHTSSTVDDGVESVDRVGSVLNDTLGAIGFDERVRSADDISRAGLLLALVVTGQSILAISEGRVENVNGDSMMDRWCCWTCILTETA</sequence>
<keyword evidence="2" id="KW-1185">Reference proteome</keyword>